<gene>
    <name evidence="2" type="ORF">V9T40_010645</name>
</gene>
<evidence type="ECO:0000313" key="3">
    <source>
        <dbReference type="Proteomes" id="UP001367676"/>
    </source>
</evidence>
<reference evidence="2 3" key="1">
    <citation type="submission" date="2024-03" db="EMBL/GenBank/DDBJ databases">
        <title>Adaptation during the transition from Ophiocordyceps entomopathogen to insect associate is accompanied by gene loss and intensified selection.</title>
        <authorList>
            <person name="Ward C.M."/>
            <person name="Onetto C.A."/>
            <person name="Borneman A.R."/>
        </authorList>
    </citation>
    <scope>NUCLEOTIDE SEQUENCE [LARGE SCALE GENOMIC DNA]</scope>
    <source>
        <strain evidence="2">AWRI1</strain>
        <tissue evidence="2">Single Adult Female</tissue>
    </source>
</reference>
<dbReference type="GO" id="GO:0006979">
    <property type="term" value="P:response to oxidative stress"/>
    <property type="evidence" value="ECO:0007669"/>
    <property type="project" value="InterPro"/>
</dbReference>
<evidence type="ECO:0000256" key="1">
    <source>
        <dbReference type="ARBA" id="ARBA00022559"/>
    </source>
</evidence>
<dbReference type="AlphaFoldDB" id="A0AAN9T5B5"/>
<dbReference type="EMBL" id="JBBCAQ010000037">
    <property type="protein sequence ID" value="KAK7573454.1"/>
    <property type="molecule type" value="Genomic_DNA"/>
</dbReference>
<dbReference type="SUPFAM" id="SSF48113">
    <property type="entry name" value="Heme-dependent peroxidases"/>
    <property type="match status" value="1"/>
</dbReference>
<dbReference type="InterPro" id="IPR010255">
    <property type="entry name" value="Haem_peroxidase_sf"/>
</dbReference>
<dbReference type="Gene3D" id="1.10.640.10">
    <property type="entry name" value="Haem peroxidase domain superfamily, animal type"/>
    <property type="match status" value="1"/>
</dbReference>
<dbReference type="PRINTS" id="PR00457">
    <property type="entry name" value="ANPEROXIDASE"/>
</dbReference>
<keyword evidence="3" id="KW-1185">Reference proteome</keyword>
<keyword evidence="1" id="KW-0560">Oxidoreductase</keyword>
<accession>A0AAN9T5B5</accession>
<organism evidence="2 3">
    <name type="scientific">Parthenolecanium corni</name>
    <dbReference type="NCBI Taxonomy" id="536013"/>
    <lineage>
        <taxon>Eukaryota</taxon>
        <taxon>Metazoa</taxon>
        <taxon>Ecdysozoa</taxon>
        <taxon>Arthropoda</taxon>
        <taxon>Hexapoda</taxon>
        <taxon>Insecta</taxon>
        <taxon>Pterygota</taxon>
        <taxon>Neoptera</taxon>
        <taxon>Paraneoptera</taxon>
        <taxon>Hemiptera</taxon>
        <taxon>Sternorrhyncha</taxon>
        <taxon>Coccoidea</taxon>
        <taxon>Coccidae</taxon>
        <taxon>Parthenolecanium</taxon>
    </lineage>
</organism>
<dbReference type="GO" id="GO:0020037">
    <property type="term" value="F:heme binding"/>
    <property type="evidence" value="ECO:0007669"/>
    <property type="project" value="InterPro"/>
</dbReference>
<dbReference type="PANTHER" id="PTHR11475">
    <property type="entry name" value="OXIDASE/PEROXIDASE"/>
    <property type="match status" value="1"/>
</dbReference>
<dbReference type="GO" id="GO:0004601">
    <property type="term" value="F:peroxidase activity"/>
    <property type="evidence" value="ECO:0007669"/>
    <property type="project" value="UniProtKB-KW"/>
</dbReference>
<keyword evidence="1" id="KW-0575">Peroxidase</keyword>
<proteinExistence type="predicted"/>
<dbReference type="InterPro" id="IPR019791">
    <property type="entry name" value="Haem_peroxidase_animal"/>
</dbReference>
<evidence type="ECO:0000313" key="2">
    <source>
        <dbReference type="EMBL" id="KAK7573454.1"/>
    </source>
</evidence>
<evidence type="ECO:0008006" key="4">
    <source>
        <dbReference type="Google" id="ProtNLM"/>
    </source>
</evidence>
<protein>
    <recommendedName>
        <fullName evidence="4">Peroxidasin</fullName>
    </recommendedName>
</protein>
<dbReference type="Proteomes" id="UP001367676">
    <property type="component" value="Unassembled WGS sequence"/>
</dbReference>
<dbReference type="PANTHER" id="PTHR11475:SF134">
    <property type="entry name" value="LD42267P"/>
    <property type="match status" value="1"/>
</dbReference>
<dbReference type="PROSITE" id="PS50292">
    <property type="entry name" value="PEROXIDASE_3"/>
    <property type="match status" value="1"/>
</dbReference>
<comment type="caution">
    <text evidence="2">The sequence shown here is derived from an EMBL/GenBank/DDBJ whole genome shotgun (WGS) entry which is preliminary data.</text>
</comment>
<sequence>MRHIIDEISRGLLSTPVETLDQFITKEITNHLFEDKKIPFSGMDLPALNIQRARDHGIPSYNEFRAMCNLKRATTWEDFAKELPADVITRLKRLYPTVDDVDLFPAGISENPIPGGLVGPTFACIISIQYRQLRKCDRFWYETSDPLLKFSPEQLIEIRKATLSRIICDNLDVPSPVQRWAFDLPSEENPRVPCQSLPRTNLKAWQENQNGCHFRGRFFSVGESYLPTPCTSCICTIQGVRCATIRVTNCLKLIQEVGQAAVLRDEVCSVQCSSYITLKEDGTLSERLPEGRAVNLFNADGLRPPPLNQRRKVPTTRSFKLRDFAIVVG</sequence>
<dbReference type="Pfam" id="PF03098">
    <property type="entry name" value="An_peroxidase"/>
    <property type="match status" value="1"/>
</dbReference>
<dbReference type="InterPro" id="IPR037120">
    <property type="entry name" value="Haem_peroxidase_sf_animal"/>
</dbReference>
<name>A0AAN9T5B5_9HEMI</name>